<feature type="transmembrane region" description="Helical" evidence="1">
    <location>
        <begin position="168"/>
        <end position="186"/>
    </location>
</feature>
<dbReference type="InterPro" id="IPR031617">
    <property type="entry name" value="PelG"/>
</dbReference>
<protein>
    <submittedName>
        <fullName evidence="2">Extracellular Matrix protein PelG</fullName>
    </submittedName>
</protein>
<name>A0A1W1BK03_9ZZZZ</name>
<evidence type="ECO:0000256" key="1">
    <source>
        <dbReference type="SAM" id="Phobius"/>
    </source>
</evidence>
<accession>A0A1W1BK03</accession>
<keyword evidence="1" id="KW-0812">Transmembrane</keyword>
<keyword evidence="1" id="KW-1133">Transmembrane helix</keyword>
<evidence type="ECO:0000313" key="2">
    <source>
        <dbReference type="EMBL" id="SFV53811.1"/>
    </source>
</evidence>
<feature type="transmembrane region" description="Helical" evidence="1">
    <location>
        <begin position="368"/>
        <end position="392"/>
    </location>
</feature>
<dbReference type="Pfam" id="PF16933">
    <property type="entry name" value="PelG"/>
    <property type="match status" value="1"/>
</dbReference>
<feature type="transmembrane region" description="Helical" evidence="1">
    <location>
        <begin position="136"/>
        <end position="161"/>
    </location>
</feature>
<organism evidence="2">
    <name type="scientific">hydrothermal vent metagenome</name>
    <dbReference type="NCBI Taxonomy" id="652676"/>
    <lineage>
        <taxon>unclassified sequences</taxon>
        <taxon>metagenomes</taxon>
        <taxon>ecological metagenomes</taxon>
    </lineage>
</organism>
<proteinExistence type="predicted"/>
<gene>
    <name evidence="2" type="ORF">MNB_SV-6-69</name>
</gene>
<sequence length="458" mass="52568">MAGIGFELRRVLNEDRLLSIAKVYGYSALLSSGPWVISIVAILFVGFVNIATMEQSSNSAVQFQIVITYAIALASSMIITGFIQLPFTRYIADEIFAGREDELLPAYYGTLLVIWLVGFIFILPFMLFIFPEKDSFFIIGVSSTFQILSGVWVSNILAASLKYYRSVLVAYTLSYGLIVLLSYYFGDSLERLVVIFFTGNALLLIVMMTLITKTYESNRLISFRFFNNSDFYWSLGFAGLFYNLGVWVDKFIFWYHPLTGYAVVGKLHASVVYDLPIFIAYLSILPGMAIFFYRLEVDFAEKYELFFDAIRDGATLEMIERYRDDMAEIVRHALREVIMIQGIMNVILFILAPSIFDRLHIPQLYLGLFHVLTVGAQLQLGFMSVMALLYYLDRRKVAMWLSILFFTLNGIFTFVSIYMGPSMFGYGYAVSLLIVFTISLFIIKRELWELDYETFMLH</sequence>
<dbReference type="AlphaFoldDB" id="A0A1W1BK03"/>
<feature type="transmembrane region" description="Helical" evidence="1">
    <location>
        <begin position="106"/>
        <end position="130"/>
    </location>
</feature>
<keyword evidence="1" id="KW-0472">Membrane</keyword>
<feature type="transmembrane region" description="Helical" evidence="1">
    <location>
        <begin position="23"/>
        <end position="51"/>
    </location>
</feature>
<dbReference type="EMBL" id="FPHC01000031">
    <property type="protein sequence ID" value="SFV53811.1"/>
    <property type="molecule type" value="Genomic_DNA"/>
</dbReference>
<reference evidence="2" key="1">
    <citation type="submission" date="2016-10" db="EMBL/GenBank/DDBJ databases">
        <authorList>
            <person name="de Groot N.N."/>
        </authorList>
    </citation>
    <scope>NUCLEOTIDE SEQUENCE</scope>
</reference>
<feature type="transmembrane region" description="Helical" evidence="1">
    <location>
        <begin position="275"/>
        <end position="293"/>
    </location>
</feature>
<feature type="transmembrane region" description="Helical" evidence="1">
    <location>
        <begin position="192"/>
        <end position="211"/>
    </location>
</feature>
<feature type="transmembrane region" description="Helical" evidence="1">
    <location>
        <begin position="337"/>
        <end position="356"/>
    </location>
</feature>
<feature type="transmembrane region" description="Helical" evidence="1">
    <location>
        <begin position="231"/>
        <end position="255"/>
    </location>
</feature>
<feature type="transmembrane region" description="Helical" evidence="1">
    <location>
        <begin position="399"/>
        <end position="419"/>
    </location>
</feature>
<feature type="transmembrane region" description="Helical" evidence="1">
    <location>
        <begin position="63"/>
        <end position="85"/>
    </location>
</feature>
<feature type="transmembrane region" description="Helical" evidence="1">
    <location>
        <begin position="425"/>
        <end position="443"/>
    </location>
</feature>